<dbReference type="PANTHER" id="PTHR36167:SF3">
    <property type="entry name" value="C2H2 FINGER DOMAIN TRANSCRIPTION FACTOR (EUROFUNG)-RELATED"/>
    <property type="match status" value="1"/>
</dbReference>
<dbReference type="PANTHER" id="PTHR36167">
    <property type="entry name" value="C2H2 FINGER DOMAIN TRANSCRIPTION FACTOR (EUROFUNG)-RELATED"/>
    <property type="match status" value="1"/>
</dbReference>
<name>A0A4U7KN25_9BASI</name>
<dbReference type="GO" id="GO:0006355">
    <property type="term" value="P:regulation of DNA-templated transcription"/>
    <property type="evidence" value="ECO:0007669"/>
    <property type="project" value="InterPro"/>
</dbReference>
<evidence type="ECO:0000313" key="4">
    <source>
        <dbReference type="EMBL" id="TKY85835.1"/>
    </source>
</evidence>
<comment type="caution">
    <text evidence="4">The sequence shown here is derived from an EMBL/GenBank/DDBJ whole genome shotgun (WGS) entry which is preliminary data.</text>
</comment>
<proteinExistence type="predicted"/>
<sequence>MLRSLQGSAPAHTSLQRAKQEPDNASHVDATSQLNASQLLLWSASDLSGLSTSTFELDDATPKAGSHLFLENISTHSCADLLQLGGLSSLDPDLASPSAPPSAATTADGLDTNVFASSNNNSGCQSSPAMSASSNYNLETPSLHQVSALSAPFGTSSPTIGSVGTADENSAKTSPSQHEQGWYHASSHDRKLGFDGPVEASSTFQAPYPHKSTAATGGYQAQLPQPQAHHNDHDYYAHSAGAHAGVPQYFQHRASISGPLMDAASYAERYESSVAAHAPPRVHGLAAWENASGSARPHTADGMFGHFNVTPAGVAAHDTAPGGMVLGNAAGGSSSSSRLHTPAAAHSAHMDDYHSHRRMSMPDPSGSANGKVFSYMASGEDGGALSSSSSGLSMGSQGFGGHYFGGGYGGGGASKKRPRRRYDEIERLYPCSWPGCTKSYGTLNHLNAHVAMQKHGPKRSPGEFKDMRKAWRKQKKEEEQQRQSRHVSLTDQALRPSFGGSSSYTSAPSASLVGSSASGNNAAIAPPPALSGFGGGQHASGGGGAGSSLPGIAQLPGSLAHLHRYSMSAAPPSNATAAQQQQPLYFSSGASTAAGGGGADTASHQYHSGQSYSANATPLQYGAGNSDSSRLPYAHHSSIGAYLAAHRGSI</sequence>
<dbReference type="GO" id="GO:0008270">
    <property type="term" value="F:zinc ion binding"/>
    <property type="evidence" value="ECO:0007669"/>
    <property type="project" value="UniProtKB-KW"/>
</dbReference>
<dbReference type="Gene3D" id="3.30.160.60">
    <property type="entry name" value="Classic Zinc Finger"/>
    <property type="match status" value="1"/>
</dbReference>
<dbReference type="Proteomes" id="UP000306050">
    <property type="component" value="Chromosome SGRAM_6"/>
</dbReference>
<dbReference type="InterPro" id="IPR039327">
    <property type="entry name" value="CON7-like"/>
</dbReference>
<keyword evidence="5" id="KW-1185">Reference proteome</keyword>
<dbReference type="PROSITE" id="PS50157">
    <property type="entry name" value="ZINC_FINGER_C2H2_2"/>
    <property type="match status" value="1"/>
</dbReference>
<feature type="region of interest" description="Disordered" evidence="2">
    <location>
        <begin position="329"/>
        <end position="367"/>
    </location>
</feature>
<feature type="region of interest" description="Disordered" evidence="2">
    <location>
        <begin position="159"/>
        <end position="216"/>
    </location>
</feature>
<keyword evidence="1" id="KW-0863">Zinc-finger</keyword>
<dbReference type="EMBL" id="SRRM01000019">
    <property type="protein sequence ID" value="TKY85835.1"/>
    <property type="molecule type" value="Genomic_DNA"/>
</dbReference>
<feature type="domain" description="C2H2-type" evidence="3">
    <location>
        <begin position="429"/>
        <end position="460"/>
    </location>
</feature>
<feature type="region of interest" description="Disordered" evidence="2">
    <location>
        <begin position="453"/>
        <end position="518"/>
    </location>
</feature>
<evidence type="ECO:0000259" key="3">
    <source>
        <dbReference type="PROSITE" id="PS50157"/>
    </source>
</evidence>
<evidence type="ECO:0000256" key="1">
    <source>
        <dbReference type="PROSITE-ProRule" id="PRU00042"/>
    </source>
</evidence>
<feature type="compositionally biased region" description="Polar residues" evidence="2">
    <location>
        <begin position="1"/>
        <end position="17"/>
    </location>
</feature>
<dbReference type="KEGG" id="sgra:EX895_005376"/>
<keyword evidence="1" id="KW-0479">Metal-binding</keyword>
<organism evidence="4 5">
    <name type="scientific">Sporisorium graminicola</name>
    <dbReference type="NCBI Taxonomy" id="280036"/>
    <lineage>
        <taxon>Eukaryota</taxon>
        <taxon>Fungi</taxon>
        <taxon>Dikarya</taxon>
        <taxon>Basidiomycota</taxon>
        <taxon>Ustilaginomycotina</taxon>
        <taxon>Ustilaginomycetes</taxon>
        <taxon>Ustilaginales</taxon>
        <taxon>Ustilaginaceae</taxon>
        <taxon>Sporisorium</taxon>
    </lineage>
</organism>
<feature type="compositionally biased region" description="Basic and acidic residues" evidence="2">
    <location>
        <begin position="460"/>
        <end position="482"/>
    </location>
</feature>
<protein>
    <recommendedName>
        <fullName evidence="3">C2H2-type domain-containing protein</fullName>
    </recommendedName>
</protein>
<dbReference type="OrthoDB" id="1939603at2759"/>
<dbReference type="GeneID" id="40728271"/>
<keyword evidence="1" id="KW-0862">Zinc</keyword>
<dbReference type="InterPro" id="IPR013087">
    <property type="entry name" value="Znf_C2H2_type"/>
</dbReference>
<evidence type="ECO:0000256" key="2">
    <source>
        <dbReference type="SAM" id="MobiDB-lite"/>
    </source>
</evidence>
<gene>
    <name evidence="4" type="ORF">EX895_005376</name>
</gene>
<evidence type="ECO:0000313" key="5">
    <source>
        <dbReference type="Proteomes" id="UP000306050"/>
    </source>
</evidence>
<dbReference type="PROSITE" id="PS00028">
    <property type="entry name" value="ZINC_FINGER_C2H2_1"/>
    <property type="match status" value="1"/>
</dbReference>
<reference evidence="4 5" key="1">
    <citation type="submission" date="2019-05" db="EMBL/GenBank/DDBJ databases">
        <title>Sporisorium graminicola CBS 10092 draft sequencing and annotation.</title>
        <authorList>
            <person name="Solano-Gonzalez S."/>
            <person name="Caddick M.X."/>
            <person name="Darby A."/>
        </authorList>
    </citation>
    <scope>NUCLEOTIDE SEQUENCE [LARGE SCALE GENOMIC DNA]</scope>
    <source>
        <strain evidence="4 5">CBS 10092</strain>
    </source>
</reference>
<dbReference type="AlphaFoldDB" id="A0A4U7KN25"/>
<feature type="region of interest" description="Disordered" evidence="2">
    <location>
        <begin position="1"/>
        <end position="28"/>
    </location>
</feature>
<accession>A0A4U7KN25</accession>
<feature type="compositionally biased region" description="Low complexity" evidence="2">
    <location>
        <begin position="496"/>
        <end position="518"/>
    </location>
</feature>
<dbReference type="RefSeq" id="XP_029737820.1">
    <property type="nucleotide sequence ID" value="XM_029885968.1"/>
</dbReference>
<feature type="compositionally biased region" description="Polar residues" evidence="2">
    <location>
        <begin position="159"/>
        <end position="179"/>
    </location>
</feature>